<comment type="caution">
    <text evidence="1">The sequence shown here is derived from an EMBL/GenBank/DDBJ whole genome shotgun (WGS) entry which is preliminary data.</text>
</comment>
<protein>
    <submittedName>
        <fullName evidence="1">Uncharacterized protein</fullName>
    </submittedName>
</protein>
<gene>
    <name evidence="1" type="ORF">L195_g058980</name>
</gene>
<dbReference type="EMBL" id="ASHM01125899">
    <property type="protein sequence ID" value="PNX58013.1"/>
    <property type="molecule type" value="Genomic_DNA"/>
</dbReference>
<name>A0A2K3JVD5_TRIPR</name>
<reference evidence="1 2" key="2">
    <citation type="journal article" date="2017" name="Front. Plant Sci.">
        <title>Gene Classification and Mining of Molecular Markers Useful in Red Clover (Trifolium pratense) Breeding.</title>
        <authorList>
            <person name="Istvanek J."/>
            <person name="Dluhosova J."/>
            <person name="Dluhos P."/>
            <person name="Patkova L."/>
            <person name="Nedelnik J."/>
            <person name="Repkova J."/>
        </authorList>
    </citation>
    <scope>NUCLEOTIDE SEQUENCE [LARGE SCALE GENOMIC DNA]</scope>
    <source>
        <strain evidence="2">cv. Tatra</strain>
        <tissue evidence="1">Young leaves</tissue>
    </source>
</reference>
<feature type="non-terminal residue" evidence="1">
    <location>
        <position position="1"/>
    </location>
</feature>
<proteinExistence type="predicted"/>
<evidence type="ECO:0000313" key="2">
    <source>
        <dbReference type="Proteomes" id="UP000236291"/>
    </source>
</evidence>
<reference evidence="1 2" key="1">
    <citation type="journal article" date="2014" name="Am. J. Bot.">
        <title>Genome assembly and annotation for red clover (Trifolium pratense; Fabaceae).</title>
        <authorList>
            <person name="Istvanek J."/>
            <person name="Jaros M."/>
            <person name="Krenek A."/>
            <person name="Repkova J."/>
        </authorList>
    </citation>
    <scope>NUCLEOTIDE SEQUENCE [LARGE SCALE GENOMIC DNA]</scope>
    <source>
        <strain evidence="2">cv. Tatra</strain>
        <tissue evidence="1">Young leaves</tissue>
    </source>
</reference>
<accession>A0A2K3JVD5</accession>
<dbReference type="AlphaFoldDB" id="A0A2K3JVD5"/>
<dbReference type="Proteomes" id="UP000236291">
    <property type="component" value="Unassembled WGS sequence"/>
</dbReference>
<evidence type="ECO:0000313" key="1">
    <source>
        <dbReference type="EMBL" id="PNX58013.1"/>
    </source>
</evidence>
<organism evidence="1 2">
    <name type="scientific">Trifolium pratense</name>
    <name type="common">Red clover</name>
    <dbReference type="NCBI Taxonomy" id="57577"/>
    <lineage>
        <taxon>Eukaryota</taxon>
        <taxon>Viridiplantae</taxon>
        <taxon>Streptophyta</taxon>
        <taxon>Embryophyta</taxon>
        <taxon>Tracheophyta</taxon>
        <taxon>Spermatophyta</taxon>
        <taxon>Magnoliopsida</taxon>
        <taxon>eudicotyledons</taxon>
        <taxon>Gunneridae</taxon>
        <taxon>Pentapetalae</taxon>
        <taxon>rosids</taxon>
        <taxon>fabids</taxon>
        <taxon>Fabales</taxon>
        <taxon>Fabaceae</taxon>
        <taxon>Papilionoideae</taxon>
        <taxon>50 kb inversion clade</taxon>
        <taxon>NPAAA clade</taxon>
        <taxon>Hologalegina</taxon>
        <taxon>IRL clade</taxon>
        <taxon>Trifolieae</taxon>
        <taxon>Trifolium</taxon>
    </lineage>
</organism>
<sequence length="29" mass="3311">RRDLRGDASLEDPKKGYFSVGMAIVLDWD</sequence>